<evidence type="ECO:0000256" key="1">
    <source>
        <dbReference type="SAM" id="MobiDB-lite"/>
    </source>
</evidence>
<keyword evidence="3" id="KW-1185">Reference proteome</keyword>
<dbReference type="RefSeq" id="WP_317541246.1">
    <property type="nucleotide sequence ID" value="NZ_JAWLKB010000004.1"/>
</dbReference>
<name>A0ABU4BS48_RHOGO</name>
<proteinExistence type="predicted"/>
<organism evidence="2 3">
    <name type="scientific">Rhodococcus globerulus</name>
    <dbReference type="NCBI Taxonomy" id="33008"/>
    <lineage>
        <taxon>Bacteria</taxon>
        <taxon>Bacillati</taxon>
        <taxon>Actinomycetota</taxon>
        <taxon>Actinomycetes</taxon>
        <taxon>Mycobacteriales</taxon>
        <taxon>Nocardiaceae</taxon>
        <taxon>Rhodococcus</taxon>
    </lineage>
</organism>
<accession>A0ABU4BS48</accession>
<evidence type="ECO:0000313" key="2">
    <source>
        <dbReference type="EMBL" id="MDV6267036.1"/>
    </source>
</evidence>
<protein>
    <submittedName>
        <fullName evidence="2">Uncharacterized protein</fullName>
    </submittedName>
</protein>
<sequence length="127" mass="14638">MTHFDHDDDLKFDPRADPADEWDRAYDATPHKNGETPTPAAMPKRKPRRRVLVRFDDGCSDTPRHTIGKLLVDTERGIRFRDGTLELHAEWPREGHTHIGQHRFIDSVFVDMDTDINVLVKELGLGK</sequence>
<dbReference type="EMBL" id="JAWLKB010000004">
    <property type="protein sequence ID" value="MDV6267036.1"/>
    <property type="molecule type" value="Genomic_DNA"/>
</dbReference>
<feature type="compositionally biased region" description="Basic and acidic residues" evidence="1">
    <location>
        <begin position="1"/>
        <end position="34"/>
    </location>
</feature>
<reference evidence="2 3" key="1">
    <citation type="submission" date="2023-10" db="EMBL/GenBank/DDBJ databases">
        <title>Development of a sustainable strategy for remediation of hydrocarbon-contaminated territories based on the waste exchange concept.</title>
        <authorList>
            <person name="Krivoruchko A."/>
        </authorList>
    </citation>
    <scope>NUCLEOTIDE SEQUENCE [LARGE SCALE GENOMIC DNA]</scope>
    <source>
        <strain evidence="2 3">IEGM 1203</strain>
    </source>
</reference>
<comment type="caution">
    <text evidence="2">The sequence shown here is derived from an EMBL/GenBank/DDBJ whole genome shotgun (WGS) entry which is preliminary data.</text>
</comment>
<evidence type="ECO:0000313" key="3">
    <source>
        <dbReference type="Proteomes" id="UP001185927"/>
    </source>
</evidence>
<gene>
    <name evidence="2" type="ORF">R3Q16_10520</name>
</gene>
<feature type="region of interest" description="Disordered" evidence="1">
    <location>
        <begin position="1"/>
        <end position="47"/>
    </location>
</feature>
<dbReference type="Proteomes" id="UP001185927">
    <property type="component" value="Unassembled WGS sequence"/>
</dbReference>